<dbReference type="NCBIfam" id="TIGR03165">
    <property type="entry name" value="F1F0_chp_2"/>
    <property type="match status" value="1"/>
</dbReference>
<keyword evidence="3" id="KW-1185">Reference proteome</keyword>
<sequence>MSNFLDIFISFPLGFFLGFLYFSSLWWTVKQLPTTQQPIFLILGSFIARLSIAILGFYLVMDGRWEKLVISLLGFVLARSILIRRWRPRGISKKLINRADYPII</sequence>
<keyword evidence="1" id="KW-0812">Transmembrane</keyword>
<keyword evidence="1" id="KW-1133">Transmembrane helix</keyword>
<accession>A0A0V7ZZU0</accession>
<dbReference type="OrthoDB" id="467414at2"/>
<dbReference type="Proteomes" id="UP000053372">
    <property type="component" value="Unassembled WGS sequence"/>
</dbReference>
<keyword evidence="1" id="KW-0472">Membrane</keyword>
<dbReference type="Pfam" id="PF12966">
    <property type="entry name" value="AtpR"/>
    <property type="match status" value="1"/>
</dbReference>
<name>A0A0V7ZZU0_9CYAN</name>
<protein>
    <submittedName>
        <fullName evidence="2">ATPase F0F1</fullName>
    </submittedName>
</protein>
<dbReference type="AlphaFoldDB" id="A0A0V7ZZU0"/>
<feature type="transmembrane region" description="Helical" evidence="1">
    <location>
        <begin position="6"/>
        <end position="27"/>
    </location>
</feature>
<dbReference type="InterPro" id="IPR017581">
    <property type="entry name" value="AtpR-like"/>
</dbReference>
<evidence type="ECO:0000256" key="1">
    <source>
        <dbReference type="SAM" id="Phobius"/>
    </source>
</evidence>
<evidence type="ECO:0000313" key="3">
    <source>
        <dbReference type="Proteomes" id="UP000053372"/>
    </source>
</evidence>
<feature type="transmembrane region" description="Helical" evidence="1">
    <location>
        <begin position="39"/>
        <end position="61"/>
    </location>
</feature>
<evidence type="ECO:0000313" key="2">
    <source>
        <dbReference type="EMBL" id="KST69871.1"/>
    </source>
</evidence>
<dbReference type="RefSeq" id="WP_027842637.1">
    <property type="nucleotide sequence ID" value="NZ_LMTZ01000012.1"/>
</dbReference>
<dbReference type="EMBL" id="LMTZ01000012">
    <property type="protein sequence ID" value="KST69871.1"/>
    <property type="molecule type" value="Genomic_DNA"/>
</dbReference>
<reference evidence="2 3" key="1">
    <citation type="journal article" date="2015" name="Genome Announc.">
        <title>Draft Genome of the Euendolithic (true boring) Cyanobacterium Mastigocoleus testarum strain BC008.</title>
        <authorList>
            <person name="Guida B.S."/>
            <person name="Garcia-Pichel F."/>
        </authorList>
    </citation>
    <scope>NUCLEOTIDE SEQUENCE [LARGE SCALE GENOMIC DNA]</scope>
    <source>
        <strain evidence="2 3">BC008</strain>
    </source>
</reference>
<proteinExistence type="predicted"/>
<organism evidence="2 3">
    <name type="scientific">Mastigocoleus testarum BC008</name>
    <dbReference type="NCBI Taxonomy" id="371196"/>
    <lineage>
        <taxon>Bacteria</taxon>
        <taxon>Bacillati</taxon>
        <taxon>Cyanobacteriota</taxon>
        <taxon>Cyanophyceae</taxon>
        <taxon>Nostocales</taxon>
        <taxon>Hapalosiphonaceae</taxon>
        <taxon>Mastigocoleus</taxon>
    </lineage>
</organism>
<comment type="caution">
    <text evidence="2">The sequence shown here is derived from an EMBL/GenBank/DDBJ whole genome shotgun (WGS) entry which is preliminary data.</text>
</comment>
<gene>
    <name evidence="2" type="ORF">BC008_05395</name>
</gene>